<dbReference type="InterPro" id="IPR004485">
    <property type="entry name" value="Cobalamin_biosynth_CobD/CbiB"/>
</dbReference>
<evidence type="ECO:0000256" key="3">
    <source>
        <dbReference type="ARBA" id="ARBA00006263"/>
    </source>
</evidence>
<dbReference type="NCBIfam" id="TIGR00380">
    <property type="entry name" value="cobal_cbiB"/>
    <property type="match status" value="1"/>
</dbReference>
<evidence type="ECO:0000256" key="9">
    <source>
        <dbReference type="HAMAP-Rule" id="MF_00024"/>
    </source>
</evidence>
<dbReference type="UniPathway" id="UPA00148"/>
<gene>
    <name evidence="9 10" type="primary">cobD</name>
    <name evidence="10" type="ORF">GM1_004_01780</name>
</gene>
<evidence type="ECO:0000256" key="2">
    <source>
        <dbReference type="ARBA" id="ARBA00004953"/>
    </source>
</evidence>
<evidence type="ECO:0000256" key="6">
    <source>
        <dbReference type="ARBA" id="ARBA00022692"/>
    </source>
</evidence>
<proteinExistence type="inferred from homology"/>
<reference evidence="10 11" key="1">
    <citation type="submission" date="2013-02" db="EMBL/GenBank/DDBJ databases">
        <title>Whole genome shotgun sequence of Gordonia malaquae NBRC 108250.</title>
        <authorList>
            <person name="Yoshida I."/>
            <person name="Hosoyama A."/>
            <person name="Tsuchikane K."/>
            <person name="Ando Y."/>
            <person name="Baba S."/>
            <person name="Ohji S."/>
            <person name="Hamada M."/>
            <person name="Tamura T."/>
            <person name="Yamazoe A."/>
            <person name="Yamazaki S."/>
            <person name="Fujita N."/>
        </authorList>
    </citation>
    <scope>NUCLEOTIDE SEQUENCE [LARGE SCALE GENOMIC DNA]</scope>
    <source>
        <strain evidence="10 11">NBRC 108250</strain>
    </source>
</reference>
<keyword evidence="6 9" id="KW-0812">Transmembrane</keyword>
<evidence type="ECO:0000256" key="1">
    <source>
        <dbReference type="ARBA" id="ARBA00004651"/>
    </source>
</evidence>
<evidence type="ECO:0000313" key="10">
    <source>
        <dbReference type="EMBL" id="GAC78733.1"/>
    </source>
</evidence>
<comment type="pathway">
    <text evidence="2 9">Cofactor biosynthesis; adenosylcobalamin biosynthesis.</text>
</comment>
<dbReference type="GO" id="GO:0048472">
    <property type="term" value="F:threonine-phosphate decarboxylase activity"/>
    <property type="evidence" value="ECO:0007669"/>
    <property type="project" value="InterPro"/>
</dbReference>
<dbReference type="GO" id="GO:0009236">
    <property type="term" value="P:cobalamin biosynthetic process"/>
    <property type="evidence" value="ECO:0007669"/>
    <property type="project" value="UniProtKB-UniRule"/>
</dbReference>
<dbReference type="PANTHER" id="PTHR34308">
    <property type="entry name" value="COBALAMIN BIOSYNTHESIS PROTEIN CBIB"/>
    <property type="match status" value="1"/>
</dbReference>
<accession>M3VAD2</accession>
<dbReference type="NCBIfam" id="NF002276">
    <property type="entry name" value="PRK01209.1-4"/>
    <property type="match status" value="1"/>
</dbReference>
<dbReference type="Pfam" id="PF03186">
    <property type="entry name" value="CobD_Cbib"/>
    <property type="match status" value="1"/>
</dbReference>
<keyword evidence="4 9" id="KW-1003">Cell membrane</keyword>
<dbReference type="RefSeq" id="WP_008376864.1">
    <property type="nucleotide sequence ID" value="NZ_BAOP01000004.1"/>
</dbReference>
<keyword evidence="5 9" id="KW-0169">Cobalamin biosynthesis</keyword>
<dbReference type="eggNOG" id="COG1270">
    <property type="taxonomic scope" value="Bacteria"/>
</dbReference>
<dbReference type="AlphaFoldDB" id="M3VAD2"/>
<evidence type="ECO:0000256" key="8">
    <source>
        <dbReference type="ARBA" id="ARBA00023136"/>
    </source>
</evidence>
<dbReference type="GO" id="GO:0015420">
    <property type="term" value="F:ABC-type vitamin B12 transporter activity"/>
    <property type="evidence" value="ECO:0007669"/>
    <property type="project" value="UniProtKB-UniRule"/>
</dbReference>
<evidence type="ECO:0000256" key="5">
    <source>
        <dbReference type="ARBA" id="ARBA00022573"/>
    </source>
</evidence>
<protein>
    <recommendedName>
        <fullName evidence="9">Cobalamin biosynthesis protein CobD</fullName>
    </recommendedName>
</protein>
<comment type="caution">
    <text evidence="10">The sequence shown here is derived from an EMBL/GenBank/DDBJ whole genome shotgun (WGS) entry which is preliminary data.</text>
</comment>
<comment type="subcellular location">
    <subcellularLocation>
        <location evidence="1 9">Cell membrane</location>
        <topology evidence="1 9">Multi-pass membrane protein</topology>
    </subcellularLocation>
</comment>
<dbReference type="HAMAP" id="MF_00024">
    <property type="entry name" value="CobD_CbiB"/>
    <property type="match status" value="1"/>
</dbReference>
<evidence type="ECO:0000256" key="7">
    <source>
        <dbReference type="ARBA" id="ARBA00022989"/>
    </source>
</evidence>
<keyword evidence="7 9" id="KW-1133">Transmembrane helix</keyword>
<dbReference type="EMBL" id="BAOP01000004">
    <property type="protein sequence ID" value="GAC78733.1"/>
    <property type="molecule type" value="Genomic_DNA"/>
</dbReference>
<comment type="function">
    <text evidence="9">Converts cobyric acid to cobinamide by the addition of aminopropanol on the F carboxylic group.</text>
</comment>
<dbReference type="Proteomes" id="UP000035009">
    <property type="component" value="Unassembled WGS sequence"/>
</dbReference>
<evidence type="ECO:0000313" key="11">
    <source>
        <dbReference type="Proteomes" id="UP000035009"/>
    </source>
</evidence>
<comment type="similarity">
    <text evidence="3 9">Belongs to the CobD/CbiB family.</text>
</comment>
<keyword evidence="8 9" id="KW-0472">Membrane</keyword>
<dbReference type="STRING" id="410332.SAMN04488550_2858"/>
<keyword evidence="11" id="KW-1185">Reference proteome</keyword>
<sequence>MTDHRIVGRYDRPMRLPTDDALGIGLGSVADVVFGDPRRGHPVAVFGSGVSAVEKWMYDDSRPRGAAFAVGWIGVGTAAGLIARRAGAVGAAAATFTALGGTSLAAIGDRIADALDAGDIDGARTLVAGLVGRDTTRLDEAGICRAAVESIAENTSDATVAPLFWGAVAGAPGMLGYRAANTLDAMVGYRSPRYQRFGWAAARLDDVANLAPARLTATLVGVAAAQPAAVWRSVRRDARLHPSPNAGVVEAAFAGALGVTLGGRTVYAHGTEDRPTLGDGPAPLAADLRAAVRLSRRVQRLSAALAVAAQFRRRR</sequence>
<evidence type="ECO:0000256" key="4">
    <source>
        <dbReference type="ARBA" id="ARBA00022475"/>
    </source>
</evidence>
<dbReference type="GO" id="GO:0005886">
    <property type="term" value="C:plasma membrane"/>
    <property type="evidence" value="ECO:0007669"/>
    <property type="project" value="UniProtKB-SubCell"/>
</dbReference>
<name>M3VAD2_GORML</name>
<organism evidence="10 11">
    <name type="scientific">Gordonia malaquae NBRC 108250</name>
    <dbReference type="NCBI Taxonomy" id="1223542"/>
    <lineage>
        <taxon>Bacteria</taxon>
        <taxon>Bacillati</taxon>
        <taxon>Actinomycetota</taxon>
        <taxon>Actinomycetes</taxon>
        <taxon>Mycobacteriales</taxon>
        <taxon>Gordoniaceae</taxon>
        <taxon>Gordonia</taxon>
    </lineage>
</organism>
<dbReference type="PANTHER" id="PTHR34308:SF1">
    <property type="entry name" value="COBALAMIN BIOSYNTHESIS PROTEIN CBIB"/>
    <property type="match status" value="1"/>
</dbReference>